<evidence type="ECO:0000256" key="1">
    <source>
        <dbReference type="SAM" id="Phobius"/>
    </source>
</evidence>
<comment type="caution">
    <text evidence="2">The sequence shown here is derived from an EMBL/GenBank/DDBJ whole genome shotgun (WGS) entry which is preliminary data.</text>
</comment>
<protein>
    <submittedName>
        <fullName evidence="2">Uncharacterized protein</fullName>
    </submittedName>
</protein>
<evidence type="ECO:0000313" key="3">
    <source>
        <dbReference type="Proteomes" id="UP001652445"/>
    </source>
</evidence>
<keyword evidence="1" id="KW-0472">Membrane</keyword>
<sequence length="152" mass="17933">MRKTYKSYIKMVDSMGNATSIEEVIKNFKKFTSIIRKYSNNELELIKIDVDTWVEEYRNIGLLASFFAAFTAFILFALTTPYQLLSEANKNMKEVIFFIILIVFFIVLLALGLVVISYYKRFRKLLLFQKVLELYLKENRAMKEKRNGVLLK</sequence>
<keyword evidence="3" id="KW-1185">Reference proteome</keyword>
<gene>
    <name evidence="2" type="ORF">OB236_13195</name>
</gene>
<reference evidence="2 3" key="1">
    <citation type="submission" date="2022-09" db="EMBL/GenBank/DDBJ databases">
        <authorList>
            <person name="Han X.L."/>
            <person name="Wang Q."/>
            <person name="Lu T."/>
        </authorList>
    </citation>
    <scope>NUCLEOTIDE SEQUENCE [LARGE SCALE GENOMIC DNA]</scope>
    <source>
        <strain evidence="2 3">WQ 127069</strain>
    </source>
</reference>
<feature type="transmembrane region" description="Helical" evidence="1">
    <location>
        <begin position="62"/>
        <end position="84"/>
    </location>
</feature>
<dbReference type="Proteomes" id="UP001652445">
    <property type="component" value="Unassembled WGS sequence"/>
</dbReference>
<organism evidence="2 3">
    <name type="scientific">Paenibacillus baimaensis</name>
    <dbReference type="NCBI Taxonomy" id="2982185"/>
    <lineage>
        <taxon>Bacteria</taxon>
        <taxon>Bacillati</taxon>
        <taxon>Bacillota</taxon>
        <taxon>Bacilli</taxon>
        <taxon>Bacillales</taxon>
        <taxon>Paenibacillaceae</taxon>
        <taxon>Paenibacillus</taxon>
    </lineage>
</organism>
<proteinExistence type="predicted"/>
<feature type="transmembrane region" description="Helical" evidence="1">
    <location>
        <begin position="96"/>
        <end position="119"/>
    </location>
</feature>
<name>A0ABT2UEP2_9BACL</name>
<keyword evidence="1" id="KW-0812">Transmembrane</keyword>
<keyword evidence="1" id="KW-1133">Transmembrane helix</keyword>
<dbReference type="RefSeq" id="WP_262684389.1">
    <property type="nucleotide sequence ID" value="NZ_JAOQIO010000037.1"/>
</dbReference>
<evidence type="ECO:0000313" key="2">
    <source>
        <dbReference type="EMBL" id="MCU6793075.1"/>
    </source>
</evidence>
<accession>A0ABT2UEP2</accession>
<dbReference type="EMBL" id="JAOQIO010000037">
    <property type="protein sequence ID" value="MCU6793075.1"/>
    <property type="molecule type" value="Genomic_DNA"/>
</dbReference>